<name>A0A8X6IYP2_NEPPI</name>
<evidence type="ECO:0000256" key="1">
    <source>
        <dbReference type="ARBA" id="ARBA00004123"/>
    </source>
</evidence>
<keyword evidence="3" id="KW-0677">Repeat</keyword>
<feature type="region of interest" description="Disordered" evidence="8">
    <location>
        <begin position="28"/>
        <end position="63"/>
    </location>
</feature>
<evidence type="ECO:0000256" key="8">
    <source>
        <dbReference type="SAM" id="MobiDB-lite"/>
    </source>
</evidence>
<evidence type="ECO:0000256" key="6">
    <source>
        <dbReference type="ARBA" id="ARBA00023242"/>
    </source>
</evidence>
<dbReference type="PANTHER" id="PTHR24394:SF44">
    <property type="entry name" value="ZINC FINGER PROTEIN 271-LIKE"/>
    <property type="match status" value="1"/>
</dbReference>
<feature type="domain" description="C2H2-type" evidence="9">
    <location>
        <begin position="191"/>
        <end position="220"/>
    </location>
</feature>
<dbReference type="SMART" id="SM00451">
    <property type="entry name" value="ZnF_U1"/>
    <property type="match status" value="6"/>
</dbReference>
<dbReference type="PROSITE" id="PS50157">
    <property type="entry name" value="ZINC_FINGER_C2H2_2"/>
    <property type="match status" value="4"/>
</dbReference>
<dbReference type="PROSITE" id="PS00028">
    <property type="entry name" value="ZINC_FINGER_C2H2_1"/>
    <property type="match status" value="6"/>
</dbReference>
<dbReference type="PANTHER" id="PTHR24394">
    <property type="entry name" value="ZINC FINGER PROTEIN"/>
    <property type="match status" value="1"/>
</dbReference>
<dbReference type="InterPro" id="IPR013087">
    <property type="entry name" value="Znf_C2H2_type"/>
</dbReference>
<keyword evidence="6" id="KW-0539">Nucleus</keyword>
<feature type="region of interest" description="Disordered" evidence="8">
    <location>
        <begin position="401"/>
        <end position="453"/>
    </location>
</feature>
<sequence>MIPFIRCFRELEYSRNNKKHVRKKFNMSGEKPVMETTSPIENEQEESPKNNVPNKPYKGDELFFTDSDDDPFPEIECDLCSKQFPSVKMYEQHLNSKKHHQMLTKQRMMRKMKAPGKEDDEEFEPESTEELQCDVCEKTFSSHIPYVAHIKGSIHAKHLKQKRLKESLKDKPEVLAENETDEDDLFQKPYARCSMCSKVFYNPSNYQQHMRGAVHKKKVQNQKASDSLKHHPEVEDDDSLKCDICNKSFSGPVPYKMHLQCAVHENQIKRNKAMEKVRDFFEEDEENGKMICKECKKPFTDPFALKLHLDSNSHERRSAKEIMVQFVAAHPEIVAMKSIENISSGDESDENGSYEKGYYFLVCKLCHVSFSGLENAKDHVQSKKHLKCKRDKKEMKLLKKKLKEEKNGETAIGTNGHVEDKSPETGNLPIQDEVDGLKNPKKERLGSEEFELI</sequence>
<keyword evidence="4 7" id="KW-0863">Zinc-finger</keyword>
<dbReference type="SUPFAM" id="SSF57667">
    <property type="entry name" value="beta-beta-alpha zinc fingers"/>
    <property type="match status" value="6"/>
</dbReference>
<evidence type="ECO:0000313" key="10">
    <source>
        <dbReference type="EMBL" id="GFS66570.1"/>
    </source>
</evidence>
<dbReference type="GO" id="GO:0000981">
    <property type="term" value="F:DNA-binding transcription factor activity, RNA polymerase II-specific"/>
    <property type="evidence" value="ECO:0007669"/>
    <property type="project" value="TreeGrafter"/>
</dbReference>
<evidence type="ECO:0000313" key="11">
    <source>
        <dbReference type="Proteomes" id="UP000887013"/>
    </source>
</evidence>
<evidence type="ECO:0000256" key="7">
    <source>
        <dbReference type="PROSITE-ProRule" id="PRU00042"/>
    </source>
</evidence>
<dbReference type="SMART" id="SM00355">
    <property type="entry name" value="ZnF_C2H2"/>
    <property type="match status" value="6"/>
</dbReference>
<dbReference type="Pfam" id="PF12874">
    <property type="entry name" value="zf-met"/>
    <property type="match status" value="5"/>
</dbReference>
<dbReference type="EMBL" id="BMAW01094630">
    <property type="protein sequence ID" value="GFS66570.1"/>
    <property type="molecule type" value="Genomic_DNA"/>
</dbReference>
<dbReference type="AlphaFoldDB" id="A0A8X6IYP2"/>
<dbReference type="GO" id="GO:0005634">
    <property type="term" value="C:nucleus"/>
    <property type="evidence" value="ECO:0007669"/>
    <property type="project" value="UniProtKB-SubCell"/>
</dbReference>
<feature type="domain" description="C2H2-type" evidence="9">
    <location>
        <begin position="131"/>
        <end position="160"/>
    </location>
</feature>
<evidence type="ECO:0000256" key="4">
    <source>
        <dbReference type="ARBA" id="ARBA00022771"/>
    </source>
</evidence>
<reference evidence="10" key="1">
    <citation type="submission" date="2020-08" db="EMBL/GenBank/DDBJ databases">
        <title>Multicomponent nature underlies the extraordinary mechanical properties of spider dragline silk.</title>
        <authorList>
            <person name="Kono N."/>
            <person name="Nakamura H."/>
            <person name="Mori M."/>
            <person name="Yoshida Y."/>
            <person name="Ohtoshi R."/>
            <person name="Malay A.D."/>
            <person name="Moran D.A.P."/>
            <person name="Tomita M."/>
            <person name="Numata K."/>
            <person name="Arakawa K."/>
        </authorList>
    </citation>
    <scope>NUCLEOTIDE SEQUENCE</scope>
</reference>
<feature type="domain" description="C2H2-type" evidence="9">
    <location>
        <begin position="290"/>
        <end position="317"/>
    </location>
</feature>
<keyword evidence="11" id="KW-1185">Reference proteome</keyword>
<evidence type="ECO:0000256" key="3">
    <source>
        <dbReference type="ARBA" id="ARBA00022737"/>
    </source>
</evidence>
<evidence type="ECO:0000259" key="9">
    <source>
        <dbReference type="PROSITE" id="PS50157"/>
    </source>
</evidence>
<dbReference type="InterPro" id="IPR036236">
    <property type="entry name" value="Znf_C2H2_sf"/>
</dbReference>
<dbReference type="GO" id="GO:0003676">
    <property type="term" value="F:nucleic acid binding"/>
    <property type="evidence" value="ECO:0007669"/>
    <property type="project" value="InterPro"/>
</dbReference>
<keyword evidence="2" id="KW-0479">Metal-binding</keyword>
<evidence type="ECO:0000256" key="5">
    <source>
        <dbReference type="ARBA" id="ARBA00022833"/>
    </source>
</evidence>
<keyword evidence="5" id="KW-0862">Zinc</keyword>
<accession>A0A8X6IYP2</accession>
<feature type="compositionally biased region" description="Basic and acidic residues" evidence="8">
    <location>
        <begin position="435"/>
        <end position="447"/>
    </location>
</feature>
<feature type="domain" description="C2H2-type" evidence="9">
    <location>
        <begin position="240"/>
        <end position="269"/>
    </location>
</feature>
<comment type="subcellular location">
    <subcellularLocation>
        <location evidence="1">Nucleus</location>
    </subcellularLocation>
</comment>
<proteinExistence type="predicted"/>
<dbReference type="GO" id="GO:0008270">
    <property type="term" value="F:zinc ion binding"/>
    <property type="evidence" value="ECO:0007669"/>
    <property type="project" value="UniProtKB-KW"/>
</dbReference>
<dbReference type="InterPro" id="IPR003604">
    <property type="entry name" value="Matrin/U1-like-C_Znf_C2H2"/>
</dbReference>
<dbReference type="Pfam" id="PF00096">
    <property type="entry name" value="zf-C2H2"/>
    <property type="match status" value="1"/>
</dbReference>
<comment type="caution">
    <text evidence="10">The sequence shown here is derived from an EMBL/GenBank/DDBJ whole genome shotgun (WGS) entry which is preliminary data.</text>
</comment>
<evidence type="ECO:0000256" key="2">
    <source>
        <dbReference type="ARBA" id="ARBA00022723"/>
    </source>
</evidence>
<dbReference type="Proteomes" id="UP000887013">
    <property type="component" value="Unassembled WGS sequence"/>
</dbReference>
<dbReference type="OrthoDB" id="1925236at2759"/>
<protein>
    <recommendedName>
        <fullName evidence="9">C2H2-type domain-containing protein</fullName>
    </recommendedName>
</protein>
<dbReference type="Gene3D" id="3.30.160.60">
    <property type="entry name" value="Classic Zinc Finger"/>
    <property type="match status" value="5"/>
</dbReference>
<organism evidence="10 11">
    <name type="scientific">Nephila pilipes</name>
    <name type="common">Giant wood spider</name>
    <name type="synonym">Nephila maculata</name>
    <dbReference type="NCBI Taxonomy" id="299642"/>
    <lineage>
        <taxon>Eukaryota</taxon>
        <taxon>Metazoa</taxon>
        <taxon>Ecdysozoa</taxon>
        <taxon>Arthropoda</taxon>
        <taxon>Chelicerata</taxon>
        <taxon>Arachnida</taxon>
        <taxon>Araneae</taxon>
        <taxon>Araneomorphae</taxon>
        <taxon>Entelegynae</taxon>
        <taxon>Araneoidea</taxon>
        <taxon>Nephilidae</taxon>
        <taxon>Nephila</taxon>
    </lineage>
</organism>
<gene>
    <name evidence="10" type="primary">AVEN_83309_1</name>
    <name evidence="10" type="ORF">NPIL_231261</name>
</gene>